<proteinExistence type="predicted"/>
<accession>A0AAV4VH48</accession>
<evidence type="ECO:0000313" key="2">
    <source>
        <dbReference type="Proteomes" id="UP001054837"/>
    </source>
</evidence>
<reference evidence="1 2" key="1">
    <citation type="submission" date="2021-06" db="EMBL/GenBank/DDBJ databases">
        <title>Caerostris darwini draft genome.</title>
        <authorList>
            <person name="Kono N."/>
            <person name="Arakawa K."/>
        </authorList>
    </citation>
    <scope>NUCLEOTIDE SEQUENCE [LARGE SCALE GENOMIC DNA]</scope>
</reference>
<dbReference type="Proteomes" id="UP001054837">
    <property type="component" value="Unassembled WGS sequence"/>
</dbReference>
<gene>
    <name evidence="1" type="ORF">CDAR_207391</name>
</gene>
<protein>
    <submittedName>
        <fullName evidence="1">Uncharacterized protein</fullName>
    </submittedName>
</protein>
<dbReference type="EMBL" id="BPLQ01013040">
    <property type="protein sequence ID" value="GIY69461.1"/>
    <property type="molecule type" value="Genomic_DNA"/>
</dbReference>
<dbReference type="AlphaFoldDB" id="A0AAV4VH48"/>
<comment type="caution">
    <text evidence="1">The sequence shown here is derived from an EMBL/GenBank/DDBJ whole genome shotgun (WGS) entry which is preliminary data.</text>
</comment>
<keyword evidence="2" id="KW-1185">Reference proteome</keyword>
<organism evidence="1 2">
    <name type="scientific">Caerostris darwini</name>
    <dbReference type="NCBI Taxonomy" id="1538125"/>
    <lineage>
        <taxon>Eukaryota</taxon>
        <taxon>Metazoa</taxon>
        <taxon>Ecdysozoa</taxon>
        <taxon>Arthropoda</taxon>
        <taxon>Chelicerata</taxon>
        <taxon>Arachnida</taxon>
        <taxon>Araneae</taxon>
        <taxon>Araneomorphae</taxon>
        <taxon>Entelegynae</taxon>
        <taxon>Araneoidea</taxon>
        <taxon>Araneidae</taxon>
        <taxon>Caerostris</taxon>
    </lineage>
</organism>
<sequence>MMAGGKVTRRPASRREGVRGGALTWCTISLQTSLFGQEQTQNTTIMFLLHPSPLPQSPWYVLNDQEKLSLYLSSTSPPWKTVLSHPPIALWAPDVSKTHKEWEGKSLGLWKHIDSIM</sequence>
<name>A0AAV4VH48_9ARAC</name>
<evidence type="ECO:0000313" key="1">
    <source>
        <dbReference type="EMBL" id="GIY69461.1"/>
    </source>
</evidence>